<evidence type="ECO:0008006" key="4">
    <source>
        <dbReference type="Google" id="ProtNLM"/>
    </source>
</evidence>
<feature type="compositionally biased region" description="Basic residues" evidence="1">
    <location>
        <begin position="450"/>
        <end position="462"/>
    </location>
</feature>
<keyword evidence="3" id="KW-1185">Reference proteome</keyword>
<protein>
    <recommendedName>
        <fullName evidence="4">Gag-like protein</fullName>
    </recommendedName>
</protein>
<organism evidence="2 3">
    <name type="scientific">Petrolisthes cinctipes</name>
    <name type="common">Flat porcelain crab</name>
    <dbReference type="NCBI Taxonomy" id="88211"/>
    <lineage>
        <taxon>Eukaryota</taxon>
        <taxon>Metazoa</taxon>
        <taxon>Ecdysozoa</taxon>
        <taxon>Arthropoda</taxon>
        <taxon>Crustacea</taxon>
        <taxon>Multicrustacea</taxon>
        <taxon>Malacostraca</taxon>
        <taxon>Eumalacostraca</taxon>
        <taxon>Eucarida</taxon>
        <taxon>Decapoda</taxon>
        <taxon>Pleocyemata</taxon>
        <taxon>Anomura</taxon>
        <taxon>Galatheoidea</taxon>
        <taxon>Porcellanidae</taxon>
        <taxon>Petrolisthes</taxon>
    </lineage>
</organism>
<dbReference type="Proteomes" id="UP001286313">
    <property type="component" value="Unassembled WGS sequence"/>
</dbReference>
<evidence type="ECO:0000313" key="3">
    <source>
        <dbReference type="Proteomes" id="UP001286313"/>
    </source>
</evidence>
<name>A0AAE1GFF0_PETCI</name>
<reference evidence="2" key="1">
    <citation type="submission" date="2023-10" db="EMBL/GenBank/DDBJ databases">
        <title>Genome assemblies of two species of porcelain crab, Petrolisthes cinctipes and Petrolisthes manimaculis (Anomura: Porcellanidae).</title>
        <authorList>
            <person name="Angst P."/>
        </authorList>
    </citation>
    <scope>NUCLEOTIDE SEQUENCE</scope>
    <source>
        <strain evidence="2">PB745_01</strain>
        <tissue evidence="2">Gill</tissue>
    </source>
</reference>
<feature type="region of interest" description="Disordered" evidence="1">
    <location>
        <begin position="327"/>
        <end position="462"/>
    </location>
</feature>
<feature type="compositionally biased region" description="Basic and acidic residues" evidence="1">
    <location>
        <begin position="400"/>
        <end position="414"/>
    </location>
</feature>
<feature type="compositionally biased region" description="Polar residues" evidence="1">
    <location>
        <begin position="327"/>
        <end position="342"/>
    </location>
</feature>
<gene>
    <name evidence="2" type="ORF">Pcinc_004033</name>
</gene>
<feature type="compositionally biased region" description="Acidic residues" evidence="1">
    <location>
        <begin position="368"/>
        <end position="382"/>
    </location>
</feature>
<dbReference type="EMBL" id="JAWQEG010000286">
    <property type="protein sequence ID" value="KAK3892064.1"/>
    <property type="molecule type" value="Genomic_DNA"/>
</dbReference>
<sequence length="462" mass="53313">MFKVKVRLRHGRDPREAKNAILQVAAIHEIMITNISNAGPDLSILTASQNDVDKILNIKCVKDLEQQGISPIIPQEVKSRRTIICRKVDSYIFDEGKEDITNQIHSQNNWAEVNELVKFPNRHFSANIMKIEFTDTKMAEKAVNEGLRMKYLTIAKHQIEREMYTYIQTCMKCYQLEDHHTTQCPMDRTYIVCSECSSTEHTWRDCKEETKCCINCQGAHRTLAMKCPARKGAVTAKNKKTSSITYANKAATYQSMIPSANKSIGCNTTVNSMILQAHYNNIVYPGTFQASMTKYYKKNNMPNVLTDENPPSREIIMFVNNMPLENNNNCHPLQEPQGQATVENTPEEAAEAQEPQVQTTEENRREEVEEAAEEQDEEEEQTTESRHYEQNKIENQQMNRDPRLRNKQSEDKNPMNRPSHSPMNRPSHSPMNWNQPSHSSVIPTNQNNHHLSKKKRLTRYRN</sequence>
<proteinExistence type="predicted"/>
<comment type="caution">
    <text evidence="2">The sequence shown here is derived from an EMBL/GenBank/DDBJ whole genome shotgun (WGS) entry which is preliminary data.</text>
</comment>
<feature type="compositionally biased region" description="Polar residues" evidence="1">
    <location>
        <begin position="416"/>
        <end position="449"/>
    </location>
</feature>
<accession>A0AAE1GFF0</accession>
<evidence type="ECO:0000313" key="2">
    <source>
        <dbReference type="EMBL" id="KAK3892064.1"/>
    </source>
</evidence>
<evidence type="ECO:0000256" key="1">
    <source>
        <dbReference type="SAM" id="MobiDB-lite"/>
    </source>
</evidence>
<dbReference type="AlphaFoldDB" id="A0AAE1GFF0"/>
<feature type="compositionally biased region" description="Basic and acidic residues" evidence="1">
    <location>
        <begin position="383"/>
        <end position="392"/>
    </location>
</feature>